<keyword evidence="1" id="KW-0812">Transmembrane</keyword>
<dbReference type="AlphaFoldDB" id="A0A1B8P1Y4"/>
<accession>A0A1B8P1Y4</accession>
<comment type="caution">
    <text evidence="2">The sequence shown here is derived from an EMBL/GenBank/DDBJ whole genome shotgun (WGS) entry which is preliminary data.</text>
</comment>
<name>A0A1B8P1Y4_HALEL</name>
<dbReference type="EMBL" id="MAJD01000001">
    <property type="protein sequence ID" value="OBX36248.1"/>
    <property type="molecule type" value="Genomic_DNA"/>
</dbReference>
<evidence type="ECO:0000313" key="3">
    <source>
        <dbReference type="Proteomes" id="UP000092504"/>
    </source>
</evidence>
<evidence type="ECO:0000256" key="1">
    <source>
        <dbReference type="SAM" id="Phobius"/>
    </source>
</evidence>
<sequence length="75" mass="8162">MLVRKGRPVGYTLVPLIFLVIVTVLALLAQLRSFYEAGNYFLLGLDIVVLIASVLVAMECTAALKRLRGEAQAAK</sequence>
<reference evidence="2 3" key="1">
    <citation type="submission" date="2016-06" db="EMBL/GenBank/DDBJ databases">
        <title>Genome sequence of halotolerant plant growth promoting strain of Halomonas elongata HEK1 isolated from salterns of Rann of Kutch, Gujarat, India.</title>
        <authorList>
            <person name="Gaba S."/>
            <person name="Singh R.N."/>
            <person name="Abrol S."/>
            <person name="Kaushik R."/>
            <person name="Saxena A.K."/>
        </authorList>
    </citation>
    <scope>NUCLEOTIDE SEQUENCE [LARGE SCALE GENOMIC DNA]</scope>
    <source>
        <strain evidence="2 3">HEK1</strain>
    </source>
</reference>
<protein>
    <submittedName>
        <fullName evidence="2">Uncharacterized protein</fullName>
    </submittedName>
</protein>
<keyword evidence="1" id="KW-1133">Transmembrane helix</keyword>
<evidence type="ECO:0000313" key="2">
    <source>
        <dbReference type="EMBL" id="OBX36248.1"/>
    </source>
</evidence>
<feature type="transmembrane region" description="Helical" evidence="1">
    <location>
        <begin position="37"/>
        <end position="58"/>
    </location>
</feature>
<proteinExistence type="predicted"/>
<dbReference type="Proteomes" id="UP000092504">
    <property type="component" value="Unassembled WGS sequence"/>
</dbReference>
<organism evidence="2 3">
    <name type="scientific">Halomonas elongata</name>
    <dbReference type="NCBI Taxonomy" id="2746"/>
    <lineage>
        <taxon>Bacteria</taxon>
        <taxon>Pseudomonadati</taxon>
        <taxon>Pseudomonadota</taxon>
        <taxon>Gammaproteobacteria</taxon>
        <taxon>Oceanospirillales</taxon>
        <taxon>Halomonadaceae</taxon>
        <taxon>Halomonas</taxon>
    </lineage>
</organism>
<dbReference type="PATRIC" id="fig|2746.7.peg.603"/>
<keyword evidence="1" id="KW-0472">Membrane</keyword>
<gene>
    <name evidence="2" type="ORF">A8U91_00589</name>
</gene>
<feature type="transmembrane region" description="Helical" evidence="1">
    <location>
        <begin position="12"/>
        <end position="31"/>
    </location>
</feature>